<sequence>MTAATDSNGSGGGLRTLRIGPRLTGAQAARRAALARKLRIALPILAAILVAAFLANARRDQPDEVFLKDFADLGAAPDELRMANPRFAGVDGKGNPYEITAETALQNPEAQEVVELVRPRAVTSRPEESTVVYAERGVFQSKENILTLKDGVALERAIGGRTYVLRASAATVDMDGETVVSENGVEGESEAGLLRADSMRAYNAERRVVFEGNVSMRIFPGKTKAHRPAENEGEQPQ</sequence>
<keyword evidence="1" id="KW-1133">Transmembrane helix</keyword>
<dbReference type="GO" id="GO:0015221">
    <property type="term" value="F:lipopolysaccharide transmembrane transporter activity"/>
    <property type="evidence" value="ECO:0007669"/>
    <property type="project" value="InterPro"/>
</dbReference>
<dbReference type="AlphaFoldDB" id="A0A239PKM9"/>
<dbReference type="GO" id="GO:0005886">
    <property type="term" value="C:plasma membrane"/>
    <property type="evidence" value="ECO:0007669"/>
    <property type="project" value="InterPro"/>
</dbReference>
<keyword evidence="3" id="KW-1185">Reference proteome</keyword>
<dbReference type="RefSeq" id="WP_159462412.1">
    <property type="nucleotide sequence ID" value="NZ_FZQA01000001.1"/>
</dbReference>
<dbReference type="InterPro" id="IPR010664">
    <property type="entry name" value="LipoPS_assembly_LptC-rel"/>
</dbReference>
<dbReference type="EMBL" id="FZQA01000001">
    <property type="protein sequence ID" value="SNT68368.1"/>
    <property type="molecule type" value="Genomic_DNA"/>
</dbReference>
<evidence type="ECO:0000256" key="1">
    <source>
        <dbReference type="SAM" id="Phobius"/>
    </source>
</evidence>
<feature type="transmembrane region" description="Helical" evidence="1">
    <location>
        <begin position="40"/>
        <end position="57"/>
    </location>
</feature>
<evidence type="ECO:0000313" key="2">
    <source>
        <dbReference type="EMBL" id="SNT68368.1"/>
    </source>
</evidence>
<dbReference type="Pfam" id="PF06835">
    <property type="entry name" value="LptC"/>
    <property type="match status" value="1"/>
</dbReference>
<dbReference type="NCBIfam" id="TIGR04409">
    <property type="entry name" value="LptC_YrbK"/>
    <property type="match status" value="1"/>
</dbReference>
<dbReference type="OrthoDB" id="7202252at2"/>
<proteinExistence type="predicted"/>
<evidence type="ECO:0000313" key="3">
    <source>
        <dbReference type="Proteomes" id="UP000198346"/>
    </source>
</evidence>
<dbReference type="Gene3D" id="2.60.450.10">
    <property type="entry name" value="Lipopolysaccharide (LPS) transport protein A like domain"/>
    <property type="match status" value="1"/>
</dbReference>
<reference evidence="2 3" key="1">
    <citation type="submission" date="2017-07" db="EMBL/GenBank/DDBJ databases">
        <authorList>
            <person name="Sun Z.S."/>
            <person name="Albrecht U."/>
            <person name="Echele G."/>
            <person name="Lee C.C."/>
        </authorList>
    </citation>
    <scope>NUCLEOTIDE SEQUENCE [LARGE SCALE GENOMIC DNA]</scope>
    <source>
        <strain evidence="2 3">CGMCC 1.12710</strain>
    </source>
</reference>
<dbReference type="Proteomes" id="UP000198346">
    <property type="component" value="Unassembled WGS sequence"/>
</dbReference>
<organism evidence="2 3">
    <name type="scientific">Amphiplicatus metriothermophilus</name>
    <dbReference type="NCBI Taxonomy" id="1519374"/>
    <lineage>
        <taxon>Bacteria</taxon>
        <taxon>Pseudomonadati</taxon>
        <taxon>Pseudomonadota</taxon>
        <taxon>Alphaproteobacteria</taxon>
        <taxon>Parvularculales</taxon>
        <taxon>Parvularculaceae</taxon>
        <taxon>Amphiplicatus</taxon>
    </lineage>
</organism>
<gene>
    <name evidence="2" type="ORF">SAMN06297382_0870</name>
</gene>
<dbReference type="InterPro" id="IPR026265">
    <property type="entry name" value="LptC"/>
</dbReference>
<name>A0A239PKM9_9PROT</name>
<protein>
    <submittedName>
        <fullName evidence="2">Lipopolysaccharide export system protein LptC</fullName>
    </submittedName>
</protein>
<accession>A0A239PKM9</accession>
<keyword evidence="1" id="KW-0472">Membrane</keyword>
<keyword evidence="1" id="KW-0812">Transmembrane</keyword>